<feature type="binding site" description="axial binding residue" evidence="19">
    <location>
        <position position="200"/>
    </location>
    <ligand>
        <name>heme b</name>
        <dbReference type="ChEBI" id="CHEBI:60344"/>
        <label>b566</label>
    </ligand>
    <ligandPart>
        <name>Fe</name>
        <dbReference type="ChEBI" id="CHEBI:18248"/>
    </ligandPart>
</feature>
<dbReference type="AlphaFoldDB" id="A0A1S6YGA4"/>
<comment type="function">
    <text evidence="1 20">Component of the ubiquinol-cytochrome c reductase complex (complex III or cytochrome b-c1 complex) that is part of the mitochondrial respiratory chain. The b-c1 complex mediates electron transfer from ubiquinol to cytochrome c. Contributes to the generation of a proton gradient across the mitochondrial membrane that is then used for ATP synthesis.</text>
</comment>
<evidence type="ECO:0000256" key="7">
    <source>
        <dbReference type="ARBA" id="ARBA00022660"/>
    </source>
</evidence>
<evidence type="ECO:0000256" key="20">
    <source>
        <dbReference type="RuleBase" id="RU362117"/>
    </source>
</evidence>
<feature type="binding site" evidence="18">
    <location>
        <position position="205"/>
    </location>
    <ligand>
        <name>a ubiquinone</name>
        <dbReference type="ChEBI" id="CHEBI:16389"/>
    </ligand>
</feature>
<dbReference type="InterPro" id="IPR036150">
    <property type="entry name" value="Cyt_b/b6_C_sf"/>
</dbReference>
<dbReference type="PROSITE" id="PS51003">
    <property type="entry name" value="CYTB_CTER"/>
    <property type="match status" value="1"/>
</dbReference>
<comment type="cofactor">
    <cofactor evidence="20">
        <name>heme b</name>
        <dbReference type="ChEBI" id="CHEBI:60344"/>
    </cofactor>
    <text evidence="20">Binds 2 heme groups non-covalently.</text>
</comment>
<evidence type="ECO:0000256" key="11">
    <source>
        <dbReference type="ARBA" id="ARBA00022982"/>
    </source>
</evidence>
<keyword evidence="13 19" id="KW-0408">Iron</keyword>
<gene>
    <name evidence="23" type="primary">CYTB</name>
</gene>
<dbReference type="PANTHER" id="PTHR19271:SF16">
    <property type="entry name" value="CYTOCHROME B"/>
    <property type="match status" value="1"/>
</dbReference>
<protein>
    <recommendedName>
        <fullName evidence="4 20">Cytochrome b</fullName>
    </recommendedName>
</protein>
<keyword evidence="12 20" id="KW-1133">Transmembrane helix</keyword>
<dbReference type="CTD" id="4519"/>
<dbReference type="GO" id="GO:0006122">
    <property type="term" value="P:mitochondrial electron transport, ubiquinol to cytochrome c"/>
    <property type="evidence" value="ECO:0007669"/>
    <property type="project" value="TreeGrafter"/>
</dbReference>
<keyword evidence="14" id="KW-0830">Ubiquinone</keyword>
<keyword evidence="16 20" id="KW-0472">Membrane</keyword>
<dbReference type="InterPro" id="IPR048259">
    <property type="entry name" value="Cytochrome_b_N_euk/bac"/>
</dbReference>
<dbReference type="PROSITE" id="PS51002">
    <property type="entry name" value="CYTB_NTER"/>
    <property type="match status" value="1"/>
</dbReference>
<dbReference type="GO" id="GO:0045275">
    <property type="term" value="C:respiratory chain complex III"/>
    <property type="evidence" value="ECO:0007669"/>
    <property type="project" value="InterPro"/>
</dbReference>
<accession>A0A1S6YGA4</accession>
<evidence type="ECO:0000256" key="13">
    <source>
        <dbReference type="ARBA" id="ARBA00023004"/>
    </source>
</evidence>
<dbReference type="EMBL" id="KY569553">
    <property type="protein sequence ID" value="AQX44310.1"/>
    <property type="molecule type" value="Genomic_DNA"/>
</dbReference>
<comment type="cofactor">
    <cofactor evidence="19">
        <name>heme</name>
        <dbReference type="ChEBI" id="CHEBI:30413"/>
    </cofactor>
    <text evidence="19">Binds 2 heme groups non-covalently.</text>
</comment>
<dbReference type="Pfam" id="PF00033">
    <property type="entry name" value="Cytochrome_B"/>
    <property type="match status" value="1"/>
</dbReference>
<feature type="transmembrane region" description="Helical" evidence="20">
    <location>
        <begin position="143"/>
        <end position="170"/>
    </location>
</feature>
<feature type="binding site" description="axial binding residue" evidence="19">
    <location>
        <position position="186"/>
    </location>
    <ligand>
        <name>heme b</name>
        <dbReference type="ChEBI" id="CHEBI:60344"/>
        <label>b562</label>
    </ligand>
    <ligandPart>
        <name>Fe</name>
        <dbReference type="ChEBI" id="CHEBI:18248"/>
    </ligandPart>
</feature>
<keyword evidence="6 19" id="KW-0349">Heme</keyword>
<dbReference type="InterPro" id="IPR030689">
    <property type="entry name" value="Cytochrome_b"/>
</dbReference>
<feature type="binding site" description="axial binding residue" evidence="19">
    <location>
        <position position="101"/>
    </location>
    <ligand>
        <name>heme b</name>
        <dbReference type="ChEBI" id="CHEBI:60344"/>
        <label>b566</label>
    </ligand>
    <ligandPart>
        <name>Fe</name>
        <dbReference type="ChEBI" id="CHEBI:18248"/>
    </ligandPart>
</feature>
<dbReference type="Pfam" id="PF00032">
    <property type="entry name" value="Cytochrom_B_C"/>
    <property type="match status" value="1"/>
</dbReference>
<dbReference type="GO" id="GO:0005743">
    <property type="term" value="C:mitochondrial inner membrane"/>
    <property type="evidence" value="ECO:0007669"/>
    <property type="project" value="UniProtKB-SubCell"/>
</dbReference>
<dbReference type="InterPro" id="IPR048260">
    <property type="entry name" value="Cytochrome_b_C_euk/bac"/>
</dbReference>
<evidence type="ECO:0000256" key="1">
    <source>
        <dbReference type="ARBA" id="ARBA00002566"/>
    </source>
</evidence>
<evidence type="ECO:0000256" key="8">
    <source>
        <dbReference type="ARBA" id="ARBA00022692"/>
    </source>
</evidence>
<evidence type="ECO:0000256" key="17">
    <source>
        <dbReference type="ARBA" id="ARBA00061233"/>
    </source>
</evidence>
<dbReference type="CDD" id="cd00284">
    <property type="entry name" value="Cytochrome_b_N"/>
    <property type="match status" value="1"/>
</dbReference>
<geneLocation type="mitochondrion" evidence="23"/>
<evidence type="ECO:0000256" key="12">
    <source>
        <dbReference type="ARBA" id="ARBA00022989"/>
    </source>
</evidence>
<evidence type="ECO:0000256" key="6">
    <source>
        <dbReference type="ARBA" id="ARBA00022617"/>
    </source>
</evidence>
<feature type="transmembrane region" description="Helical" evidence="20">
    <location>
        <begin position="115"/>
        <end position="137"/>
    </location>
</feature>
<dbReference type="FunFam" id="1.20.810.10:FF:000002">
    <property type="entry name" value="Cytochrome b"/>
    <property type="match status" value="1"/>
</dbReference>
<evidence type="ECO:0000256" key="3">
    <source>
        <dbReference type="ARBA" id="ARBA00011649"/>
    </source>
</evidence>
<dbReference type="GO" id="GO:0016491">
    <property type="term" value="F:oxidoreductase activity"/>
    <property type="evidence" value="ECO:0007669"/>
    <property type="project" value="UniProtKB-UniRule"/>
</dbReference>
<evidence type="ECO:0000256" key="19">
    <source>
        <dbReference type="PIRSR" id="PIRSR038885-2"/>
    </source>
</evidence>
<keyword evidence="10" id="KW-0999">Mitochondrion inner membrane</keyword>
<dbReference type="RefSeq" id="YP_009352148.1">
    <property type="nucleotide sequence ID" value="NC_034233.1"/>
</dbReference>
<evidence type="ECO:0000259" key="21">
    <source>
        <dbReference type="PROSITE" id="PS51002"/>
    </source>
</evidence>
<name>A0A1S6YGA4_9NEOP</name>
<evidence type="ECO:0000313" key="23">
    <source>
        <dbReference type="EMBL" id="AQX44310.1"/>
    </source>
</evidence>
<dbReference type="SUPFAM" id="SSF81648">
    <property type="entry name" value="a domain/subunit of cytochrome bc1 complex (Ubiquinol-cytochrome c reductase)"/>
    <property type="match status" value="1"/>
</dbReference>
<evidence type="ECO:0000256" key="9">
    <source>
        <dbReference type="ARBA" id="ARBA00022723"/>
    </source>
</evidence>
<dbReference type="CDD" id="cd00290">
    <property type="entry name" value="cytochrome_b_C"/>
    <property type="match status" value="1"/>
</dbReference>
<dbReference type="SUPFAM" id="SSF81342">
    <property type="entry name" value="Transmembrane di-heme cytochromes"/>
    <property type="match status" value="1"/>
</dbReference>
<comment type="subunit">
    <text evidence="3">The main subunits of complex b-c1 are: cytochrome b, cytochrome c1 and the Rieske protein.</text>
</comment>
<evidence type="ECO:0000256" key="2">
    <source>
        <dbReference type="ARBA" id="ARBA00004448"/>
    </source>
</evidence>
<evidence type="ECO:0000259" key="22">
    <source>
        <dbReference type="PROSITE" id="PS51003"/>
    </source>
</evidence>
<evidence type="ECO:0000256" key="15">
    <source>
        <dbReference type="ARBA" id="ARBA00023128"/>
    </source>
</evidence>
<feature type="transmembrane region" description="Helical" evidence="20">
    <location>
        <begin position="40"/>
        <end position="61"/>
    </location>
</feature>
<sequence>MMNLYKPIRKTHPVIKIINGSLIDLPTPSNISSWWNFGSLLALCLMIQILTGLFLTMYYTANIDLAFFSVNYICRNVNYGWLIRTLHANSASFFFICIYFHIGRGIYYESFNLKFTWMIGVIILFMLMATAFMGYVLPWGQMSFWGATVITNLLSAIPYLGTMLVNWIWGGFAVDNATLTRFYTFHFLFPFIILMLTMIHLLFLHQTGSNNPLGINSNLDKIPFHPFFTFKDLIGFIILISILTFLSLINPYLLGDPDNFIPANPLVTPIHIQPEWYFLFAYAILRSIPNKLGGVIALVMSILILIILPFTFNKKIQGIQFYPLNQILFWSLITTIILLTWIGARSVEDPYIITGQMLTLIYFSYFIINPILNKFWDKLIFNS</sequence>
<evidence type="ECO:0000256" key="4">
    <source>
        <dbReference type="ARBA" id="ARBA00013531"/>
    </source>
</evidence>
<feature type="transmembrane region" description="Helical" evidence="20">
    <location>
        <begin position="182"/>
        <end position="203"/>
    </location>
</feature>
<dbReference type="InterPro" id="IPR005798">
    <property type="entry name" value="Cyt_b/b6_C"/>
</dbReference>
<feature type="binding site" description="axial binding residue" evidence="19">
    <location>
        <position position="87"/>
    </location>
    <ligand>
        <name>heme b</name>
        <dbReference type="ChEBI" id="CHEBI:60344"/>
        <label>b562</label>
    </ligand>
    <ligandPart>
        <name>Fe</name>
        <dbReference type="ChEBI" id="CHEBI:18248"/>
    </ligandPart>
</feature>
<keyword evidence="9 19" id="KW-0479">Metal-binding</keyword>
<keyword evidence="5 20" id="KW-0813">Transport</keyword>
<dbReference type="GeneID" id="31412868"/>
<dbReference type="InterPro" id="IPR005797">
    <property type="entry name" value="Cyt_b/b6_N"/>
</dbReference>
<dbReference type="InterPro" id="IPR027387">
    <property type="entry name" value="Cytb/b6-like_sf"/>
</dbReference>
<evidence type="ECO:0000256" key="18">
    <source>
        <dbReference type="PIRSR" id="PIRSR038885-1"/>
    </source>
</evidence>
<organism evidence="23">
    <name type="scientific">Limenitis sydyi</name>
    <dbReference type="NCBI Taxonomy" id="1248152"/>
    <lineage>
        <taxon>Eukaryota</taxon>
        <taxon>Metazoa</taxon>
        <taxon>Ecdysozoa</taxon>
        <taxon>Arthropoda</taxon>
        <taxon>Hexapoda</taxon>
        <taxon>Insecta</taxon>
        <taxon>Pterygota</taxon>
        <taxon>Neoptera</taxon>
        <taxon>Endopterygota</taxon>
        <taxon>Lepidoptera</taxon>
        <taxon>Glossata</taxon>
        <taxon>Ditrysia</taxon>
        <taxon>Papilionoidea</taxon>
        <taxon>Nymphalidae</taxon>
        <taxon>Limenitidinae</taxon>
        <taxon>Limenitidini</taxon>
        <taxon>Limenitis</taxon>
    </lineage>
</organism>
<dbReference type="PIRSF" id="PIRSF038885">
    <property type="entry name" value="COB"/>
    <property type="match status" value="1"/>
</dbReference>
<comment type="similarity">
    <text evidence="17 20">Belongs to the cytochrome b family.</text>
</comment>
<proteinExistence type="inferred from homology"/>
<feature type="transmembrane region" description="Helical" evidence="20">
    <location>
        <begin position="324"/>
        <end position="344"/>
    </location>
</feature>
<feature type="domain" description="Cytochrome b/b6 C-terminal region profile" evidence="22">
    <location>
        <begin position="214"/>
        <end position="383"/>
    </location>
</feature>
<reference evidence="23" key="1">
    <citation type="submission" date="2017-02" db="EMBL/GenBank/DDBJ databases">
        <title>Sequencing and analysis of the complete mitochondrial genome of Limenitis sydyi (Lepidoptera: Nymphalidae).</title>
        <authorList>
            <person name="Wang J."/>
            <person name="Cao T."/>
        </authorList>
    </citation>
    <scope>NUCLEOTIDE SEQUENCE</scope>
</reference>
<keyword evidence="11 20" id="KW-0249">Electron transport</keyword>
<evidence type="ECO:0000256" key="16">
    <source>
        <dbReference type="ARBA" id="ARBA00023136"/>
    </source>
</evidence>
<evidence type="ECO:0000256" key="14">
    <source>
        <dbReference type="ARBA" id="ARBA00023075"/>
    </source>
</evidence>
<comment type="subcellular location">
    <subcellularLocation>
        <location evidence="2">Mitochondrion inner membrane</location>
        <topology evidence="2">Multi-pass membrane protein</topology>
    </subcellularLocation>
</comment>
<evidence type="ECO:0000256" key="10">
    <source>
        <dbReference type="ARBA" id="ARBA00022792"/>
    </source>
</evidence>
<feature type="transmembrane region" description="Helical" evidence="20">
    <location>
        <begin position="81"/>
        <end position="103"/>
    </location>
</feature>
<keyword evidence="7 20" id="KW-0679">Respiratory chain</keyword>
<evidence type="ECO:0000256" key="5">
    <source>
        <dbReference type="ARBA" id="ARBA00022448"/>
    </source>
</evidence>
<dbReference type="PANTHER" id="PTHR19271">
    <property type="entry name" value="CYTOCHROME B"/>
    <property type="match status" value="1"/>
</dbReference>
<dbReference type="Gene3D" id="1.20.810.10">
    <property type="entry name" value="Cytochrome Bc1 Complex, Chain C"/>
    <property type="match status" value="1"/>
</dbReference>
<feature type="domain" description="Cytochrome b/b6 N-terminal region profile" evidence="21">
    <location>
        <begin position="4"/>
        <end position="213"/>
    </location>
</feature>
<keyword evidence="15 20" id="KW-0496">Mitochondrion</keyword>
<feature type="transmembrane region" description="Helical" evidence="20">
    <location>
        <begin position="350"/>
        <end position="368"/>
    </location>
</feature>
<dbReference type="InterPro" id="IPR016174">
    <property type="entry name" value="Di-haem_cyt_TM"/>
</dbReference>
<dbReference type="GO" id="GO:0008121">
    <property type="term" value="F:quinol-cytochrome-c reductase activity"/>
    <property type="evidence" value="ECO:0007669"/>
    <property type="project" value="InterPro"/>
</dbReference>
<feature type="transmembrane region" description="Helical" evidence="20">
    <location>
        <begin position="233"/>
        <end position="254"/>
    </location>
</feature>
<feature type="transmembrane region" description="Helical" evidence="20">
    <location>
        <begin position="291"/>
        <end position="312"/>
    </location>
</feature>
<dbReference type="GO" id="GO:0046872">
    <property type="term" value="F:metal ion binding"/>
    <property type="evidence" value="ECO:0007669"/>
    <property type="project" value="UniProtKB-UniRule"/>
</dbReference>
<keyword evidence="8 20" id="KW-0812">Transmembrane</keyword>